<organism evidence="2 3">
    <name type="scientific">Pleodorina starrii</name>
    <dbReference type="NCBI Taxonomy" id="330485"/>
    <lineage>
        <taxon>Eukaryota</taxon>
        <taxon>Viridiplantae</taxon>
        <taxon>Chlorophyta</taxon>
        <taxon>core chlorophytes</taxon>
        <taxon>Chlorophyceae</taxon>
        <taxon>CS clade</taxon>
        <taxon>Chlamydomonadales</taxon>
        <taxon>Volvocaceae</taxon>
        <taxon>Pleodorina</taxon>
    </lineage>
</organism>
<comment type="caution">
    <text evidence="2">The sequence shown here is derived from an EMBL/GenBank/DDBJ whole genome shotgun (WGS) entry which is preliminary data.</text>
</comment>
<feature type="region of interest" description="Disordered" evidence="1">
    <location>
        <begin position="200"/>
        <end position="219"/>
    </location>
</feature>
<name>A0A9W6F823_9CHLO</name>
<evidence type="ECO:0000313" key="2">
    <source>
        <dbReference type="EMBL" id="GLC59922.1"/>
    </source>
</evidence>
<feature type="region of interest" description="Disordered" evidence="1">
    <location>
        <begin position="111"/>
        <end position="130"/>
    </location>
</feature>
<feature type="compositionally biased region" description="Low complexity" evidence="1">
    <location>
        <begin position="200"/>
        <end position="214"/>
    </location>
</feature>
<reference evidence="2 3" key="1">
    <citation type="journal article" date="2023" name="Commun. Biol.">
        <title>Reorganization of the ancestral sex-determining regions during the evolution of trioecy in Pleodorina starrii.</title>
        <authorList>
            <person name="Takahashi K."/>
            <person name="Suzuki S."/>
            <person name="Kawai-Toyooka H."/>
            <person name="Yamamoto K."/>
            <person name="Hamaji T."/>
            <person name="Ootsuki R."/>
            <person name="Yamaguchi H."/>
            <person name="Kawachi M."/>
            <person name="Higashiyama T."/>
            <person name="Nozaki H."/>
        </authorList>
    </citation>
    <scope>NUCLEOTIDE SEQUENCE [LARGE SCALE GENOMIC DNA]</scope>
    <source>
        <strain evidence="2 3">NIES-4479</strain>
    </source>
</reference>
<dbReference type="Proteomes" id="UP001165080">
    <property type="component" value="Unassembled WGS sequence"/>
</dbReference>
<evidence type="ECO:0000256" key="1">
    <source>
        <dbReference type="SAM" id="MobiDB-lite"/>
    </source>
</evidence>
<feature type="region of interest" description="Disordered" evidence="1">
    <location>
        <begin position="144"/>
        <end position="163"/>
    </location>
</feature>
<dbReference type="EMBL" id="BRXU01000031">
    <property type="protein sequence ID" value="GLC59922.1"/>
    <property type="molecule type" value="Genomic_DNA"/>
</dbReference>
<keyword evidence="3" id="KW-1185">Reference proteome</keyword>
<accession>A0A9W6F823</accession>
<dbReference type="SUPFAM" id="SSF57938">
    <property type="entry name" value="DnaJ/Hsp40 cysteine-rich domain"/>
    <property type="match status" value="1"/>
</dbReference>
<proteinExistence type="predicted"/>
<protein>
    <submittedName>
        <fullName evidence="2">Uncharacterized protein</fullName>
    </submittedName>
</protein>
<dbReference type="AlphaFoldDB" id="A0A9W6F823"/>
<sequence length="272" mass="28320">MQATFTPQEQQEIDRLREKYGGIKNDQAIVTVEGDASCVSCSIGSTPSTRQAEPSSTTGRPASNVEASICVYCHGTGTLVEIYNHRRLENFCKECDGRGVRVFKNGVEVQPGAAASNGGRGGPSTSSAAEGPAGLVALHRRKEAAAGGMGGPRGEGSSDEGEAVDERVAALQRDLQRITAKAALYAKERLDTLAILQRSQGISSGSSGGPASAEADGRERAARDLVAQLDLQLDRLELARVKKQTVLERLRGSAGDGGATLAGIIANEGGRS</sequence>
<gene>
    <name evidence="2" type="primary">PLEST005643</name>
    <name evidence="2" type="ORF">PLESTB_001554400</name>
</gene>
<dbReference type="InterPro" id="IPR036410">
    <property type="entry name" value="HSP_DnaJ_Cys-rich_dom_sf"/>
</dbReference>
<evidence type="ECO:0000313" key="3">
    <source>
        <dbReference type="Proteomes" id="UP001165080"/>
    </source>
</evidence>